<proteinExistence type="predicted"/>
<dbReference type="Proteomes" id="UP000657177">
    <property type="component" value="Unassembled WGS sequence"/>
</dbReference>
<dbReference type="EMBL" id="JAAKDE010000001">
    <property type="protein sequence ID" value="MBA2132062.1"/>
    <property type="molecule type" value="Genomic_DNA"/>
</dbReference>
<gene>
    <name evidence="1" type="ORF">G5B42_00615</name>
</gene>
<dbReference type="CDD" id="cd02980">
    <property type="entry name" value="TRX_Fd_family"/>
    <property type="match status" value="1"/>
</dbReference>
<name>A0A8J6LRG3_9FIRM</name>
<comment type="caution">
    <text evidence="1">The sequence shown here is derived from an EMBL/GenBank/DDBJ whole genome shotgun (WGS) entry which is preliminary data.</text>
</comment>
<dbReference type="AlphaFoldDB" id="A0A8J6LRG3"/>
<evidence type="ECO:0000313" key="2">
    <source>
        <dbReference type="Proteomes" id="UP000657177"/>
    </source>
</evidence>
<protein>
    <submittedName>
        <fullName evidence="1">(2Fe-2S) ferredoxin domain-containing protein</fullName>
    </submittedName>
</protein>
<organism evidence="1 2">
    <name type="scientific">Capillibacterium thermochitinicola</name>
    <dbReference type="NCBI Taxonomy" id="2699427"/>
    <lineage>
        <taxon>Bacteria</taxon>
        <taxon>Bacillati</taxon>
        <taxon>Bacillota</taxon>
        <taxon>Capillibacterium</taxon>
    </lineage>
</organism>
<dbReference type="RefSeq" id="WP_181338496.1">
    <property type="nucleotide sequence ID" value="NZ_JAAKDE010000001.1"/>
</dbReference>
<dbReference type="InterPro" id="IPR036249">
    <property type="entry name" value="Thioredoxin-like_sf"/>
</dbReference>
<sequence>MKTLSVCVGSSCHLLGSYEVIKELKQLIERHGLADQIELKASFCLGHCQDGVTVCYDGTVYTALTKEKIGAFFNEYILGNKANDR</sequence>
<accession>A0A8J6LRG3</accession>
<evidence type="ECO:0000313" key="1">
    <source>
        <dbReference type="EMBL" id="MBA2132062.1"/>
    </source>
</evidence>
<reference evidence="1" key="1">
    <citation type="submission" date="2020-06" db="EMBL/GenBank/DDBJ databases">
        <title>Novel chitinolytic bacterium.</title>
        <authorList>
            <person name="Ungkulpasvich U."/>
            <person name="Kosugi A."/>
            <person name="Uke A."/>
        </authorList>
    </citation>
    <scope>NUCLEOTIDE SEQUENCE</scope>
    <source>
        <strain evidence="1">UUS1-1</strain>
    </source>
</reference>
<keyword evidence="2" id="KW-1185">Reference proteome</keyword>
<dbReference type="Pfam" id="PF01257">
    <property type="entry name" value="2Fe-2S_thioredx"/>
    <property type="match status" value="1"/>
</dbReference>
<dbReference type="SUPFAM" id="SSF52833">
    <property type="entry name" value="Thioredoxin-like"/>
    <property type="match status" value="1"/>
</dbReference>
<dbReference type="Gene3D" id="3.40.30.10">
    <property type="entry name" value="Glutaredoxin"/>
    <property type="match status" value="1"/>
</dbReference>